<feature type="region of interest" description="Disordered" evidence="1">
    <location>
        <begin position="120"/>
        <end position="147"/>
    </location>
</feature>
<proteinExistence type="predicted"/>
<evidence type="ECO:0000313" key="3">
    <source>
        <dbReference type="Proteomes" id="UP000289738"/>
    </source>
</evidence>
<keyword evidence="3" id="KW-1185">Reference proteome</keyword>
<dbReference type="AlphaFoldDB" id="A0A445E8T7"/>
<evidence type="ECO:0000256" key="1">
    <source>
        <dbReference type="SAM" id="MobiDB-lite"/>
    </source>
</evidence>
<protein>
    <submittedName>
        <fullName evidence="2">Uncharacterized protein</fullName>
    </submittedName>
</protein>
<sequence>MLSRDAVCDDLLDEIITKVAIQEDPGNFLSRIFNSQDRDMVVTRIEEVIARLEVIAKHKDILGLKNIAAKNMSGRIPSTSLVKKPDIFALCCLGLRANCCTPPQATKFFLPREITVSRDNPIKQSQQSCRGKERRDNKKNSDDVNKFQNVSPVAYNNYNTP</sequence>
<comment type="caution">
    <text evidence="2">The sequence shown here is derived from an EMBL/GenBank/DDBJ whole genome shotgun (WGS) entry which is preliminary data.</text>
</comment>
<accession>A0A445E8T7</accession>
<organism evidence="2 3">
    <name type="scientific">Arachis hypogaea</name>
    <name type="common">Peanut</name>
    <dbReference type="NCBI Taxonomy" id="3818"/>
    <lineage>
        <taxon>Eukaryota</taxon>
        <taxon>Viridiplantae</taxon>
        <taxon>Streptophyta</taxon>
        <taxon>Embryophyta</taxon>
        <taxon>Tracheophyta</taxon>
        <taxon>Spermatophyta</taxon>
        <taxon>Magnoliopsida</taxon>
        <taxon>eudicotyledons</taxon>
        <taxon>Gunneridae</taxon>
        <taxon>Pentapetalae</taxon>
        <taxon>rosids</taxon>
        <taxon>fabids</taxon>
        <taxon>Fabales</taxon>
        <taxon>Fabaceae</taxon>
        <taxon>Papilionoideae</taxon>
        <taxon>50 kb inversion clade</taxon>
        <taxon>dalbergioids sensu lato</taxon>
        <taxon>Dalbergieae</taxon>
        <taxon>Pterocarpus clade</taxon>
        <taxon>Arachis</taxon>
    </lineage>
</organism>
<reference evidence="2 3" key="1">
    <citation type="submission" date="2019-01" db="EMBL/GenBank/DDBJ databases">
        <title>Sequencing of cultivated peanut Arachis hypogaea provides insights into genome evolution and oil improvement.</title>
        <authorList>
            <person name="Chen X."/>
        </authorList>
    </citation>
    <scope>NUCLEOTIDE SEQUENCE [LARGE SCALE GENOMIC DNA]</scope>
    <source>
        <strain evidence="3">cv. Fuhuasheng</strain>
        <tissue evidence="2">Leaves</tissue>
    </source>
</reference>
<feature type="compositionally biased region" description="Basic and acidic residues" evidence="1">
    <location>
        <begin position="130"/>
        <end position="145"/>
    </location>
</feature>
<dbReference type="EMBL" id="SDMP01000002">
    <property type="protein sequence ID" value="RYR71847.1"/>
    <property type="molecule type" value="Genomic_DNA"/>
</dbReference>
<dbReference type="Proteomes" id="UP000289738">
    <property type="component" value="Chromosome A02"/>
</dbReference>
<name>A0A445E8T7_ARAHY</name>
<gene>
    <name evidence="2" type="ORF">Ahy_A02g006059</name>
</gene>
<evidence type="ECO:0000313" key="2">
    <source>
        <dbReference type="EMBL" id="RYR71847.1"/>
    </source>
</evidence>